<keyword evidence="5" id="KW-1185">Reference proteome</keyword>
<feature type="region of interest" description="Disordered" evidence="3">
    <location>
        <begin position="1"/>
        <end position="24"/>
    </location>
</feature>
<dbReference type="NCBIfam" id="TIGR00756">
    <property type="entry name" value="PPR"/>
    <property type="match status" value="2"/>
</dbReference>
<comment type="caution">
    <text evidence="4">The sequence shown here is derived from an EMBL/GenBank/DDBJ whole genome shotgun (WGS) entry which is preliminary data.</text>
</comment>
<proteinExistence type="predicted"/>
<dbReference type="PANTHER" id="PTHR47936:SF1">
    <property type="entry name" value="PENTATRICOPEPTIDE REPEAT-CONTAINING PROTEIN GUN1, CHLOROPLASTIC"/>
    <property type="match status" value="1"/>
</dbReference>
<feature type="non-terminal residue" evidence="4">
    <location>
        <position position="602"/>
    </location>
</feature>
<dbReference type="OrthoDB" id="185373at2759"/>
<evidence type="ECO:0008006" key="6">
    <source>
        <dbReference type="Google" id="ProtNLM"/>
    </source>
</evidence>
<gene>
    <name evidence="4" type="ORF">TrRE_jg6205</name>
</gene>
<dbReference type="Pfam" id="PF01535">
    <property type="entry name" value="PPR"/>
    <property type="match status" value="1"/>
</dbReference>
<name>A0A9W6ZGN4_9STRA</name>
<dbReference type="Gene3D" id="1.25.40.10">
    <property type="entry name" value="Tetratricopeptide repeat domain"/>
    <property type="match status" value="1"/>
</dbReference>
<sequence>MIERSREDGAAGGFVSAAPTASSPSVDELTFSMLRSMSTPIISPHSPTDPEVSAYRLLNDRKSKLMCILHDHPVAPLSKWRLNQARGKNPRLGWHPAVPLRLVYDVEERELEMMPTFQRQEFNIPLFARISDVLEAHEGELDLGDYKILLRRCGEAGDYVGCEKIMRTMAERDVKPDAECFFHWVNGCSENFPTKGLKIVTNLMKVPGGSANISVNLYNLTLQLLFDTGMHYEQSTALLRRMKEEGKTPNAATYSLVIRSATRANEIEDAWEVFEEMHRNLYLDMVTMGFGEEEDPEVSYMNQNKTENQQDVFTHLLQMLKNNKPRIPFVKRGRKKVVYKGVSDIEAMGLIYTAKEKHVEWEDQEMLRRRTDLAVKLFNKFETLNYDFVALGRIHFTGFVCMMQLFMKAGKHAEVVQLFLQCIGRNRKTMDFNHKNSCAVHAMDAATIRRNPAEAREIIRVLDEHTIHRNEVEKRASIEKLSKKWDGEEEEEEVEKEEEEEEEEWYGQGMDDHYQGEDYGFDENVREIVNPRFLFNGYALAMECGDRQVALEVCDVMDANLRLVKAEDMRRKMRLRAEELKAAVEEEEEEEEEKWEGGGMRG</sequence>
<evidence type="ECO:0000256" key="3">
    <source>
        <dbReference type="SAM" id="MobiDB-lite"/>
    </source>
</evidence>
<evidence type="ECO:0000313" key="4">
    <source>
        <dbReference type="EMBL" id="GMH52251.1"/>
    </source>
</evidence>
<feature type="region of interest" description="Disordered" evidence="3">
    <location>
        <begin position="484"/>
        <end position="510"/>
    </location>
</feature>
<accession>A0A9W6ZGN4</accession>
<feature type="region of interest" description="Disordered" evidence="3">
    <location>
        <begin position="581"/>
        <end position="602"/>
    </location>
</feature>
<dbReference type="AlphaFoldDB" id="A0A9W6ZGN4"/>
<evidence type="ECO:0000256" key="2">
    <source>
        <dbReference type="PROSITE-ProRule" id="PRU00708"/>
    </source>
</evidence>
<feature type="compositionally biased region" description="Acidic residues" evidence="3">
    <location>
        <begin position="585"/>
        <end position="594"/>
    </location>
</feature>
<dbReference type="EMBL" id="BRXZ01003310">
    <property type="protein sequence ID" value="GMH52251.1"/>
    <property type="molecule type" value="Genomic_DNA"/>
</dbReference>
<dbReference type="InterPro" id="IPR011990">
    <property type="entry name" value="TPR-like_helical_dom_sf"/>
</dbReference>
<keyword evidence="1" id="KW-0677">Repeat</keyword>
<dbReference type="InterPro" id="IPR002885">
    <property type="entry name" value="PPR_rpt"/>
</dbReference>
<protein>
    <recommendedName>
        <fullName evidence="6">Pentatricopeptide repeat-containing protein</fullName>
    </recommendedName>
</protein>
<dbReference type="Proteomes" id="UP001165082">
    <property type="component" value="Unassembled WGS sequence"/>
</dbReference>
<organism evidence="4 5">
    <name type="scientific">Triparma retinervis</name>
    <dbReference type="NCBI Taxonomy" id="2557542"/>
    <lineage>
        <taxon>Eukaryota</taxon>
        <taxon>Sar</taxon>
        <taxon>Stramenopiles</taxon>
        <taxon>Ochrophyta</taxon>
        <taxon>Bolidophyceae</taxon>
        <taxon>Parmales</taxon>
        <taxon>Triparmaceae</taxon>
        <taxon>Triparma</taxon>
    </lineage>
</organism>
<evidence type="ECO:0000256" key="1">
    <source>
        <dbReference type="ARBA" id="ARBA00022737"/>
    </source>
</evidence>
<feature type="repeat" description="PPR" evidence="2">
    <location>
        <begin position="250"/>
        <end position="280"/>
    </location>
</feature>
<feature type="compositionally biased region" description="Acidic residues" evidence="3">
    <location>
        <begin position="487"/>
        <end position="505"/>
    </location>
</feature>
<evidence type="ECO:0000313" key="5">
    <source>
        <dbReference type="Proteomes" id="UP001165082"/>
    </source>
</evidence>
<dbReference type="GO" id="GO:0031930">
    <property type="term" value="P:mitochondria-nucleus signaling pathway"/>
    <property type="evidence" value="ECO:0007669"/>
    <property type="project" value="TreeGrafter"/>
</dbReference>
<dbReference type="GO" id="GO:0009507">
    <property type="term" value="C:chloroplast"/>
    <property type="evidence" value="ECO:0007669"/>
    <property type="project" value="TreeGrafter"/>
</dbReference>
<dbReference type="PROSITE" id="PS51375">
    <property type="entry name" value="PPR"/>
    <property type="match status" value="1"/>
</dbReference>
<dbReference type="PANTHER" id="PTHR47936">
    <property type="entry name" value="PPR_LONG DOMAIN-CONTAINING PROTEIN"/>
    <property type="match status" value="1"/>
</dbReference>
<reference evidence="4" key="1">
    <citation type="submission" date="2022-07" db="EMBL/GenBank/DDBJ databases">
        <title>Genome analysis of Parmales, a sister group of diatoms, reveals the evolutionary specialization of diatoms from phago-mixotrophs to photoautotrophs.</title>
        <authorList>
            <person name="Ban H."/>
            <person name="Sato S."/>
            <person name="Yoshikawa S."/>
            <person name="Kazumasa Y."/>
            <person name="Nakamura Y."/>
            <person name="Ichinomiya M."/>
            <person name="Saitoh K."/>
            <person name="Sato N."/>
            <person name="Blanc-Mathieu R."/>
            <person name="Endo H."/>
            <person name="Kuwata A."/>
            <person name="Ogata H."/>
        </authorList>
    </citation>
    <scope>NUCLEOTIDE SEQUENCE</scope>
</reference>